<gene>
    <name evidence="2" type="ORF">ACHAW5_005055</name>
</gene>
<dbReference type="Proteomes" id="UP001530315">
    <property type="component" value="Unassembled WGS sequence"/>
</dbReference>
<reference evidence="2 3" key="1">
    <citation type="submission" date="2024-10" db="EMBL/GenBank/DDBJ databases">
        <title>Updated reference genomes for cyclostephanoid diatoms.</title>
        <authorList>
            <person name="Roberts W.R."/>
            <person name="Alverson A.J."/>
        </authorList>
    </citation>
    <scope>NUCLEOTIDE SEQUENCE [LARGE SCALE GENOMIC DNA]</scope>
    <source>
        <strain evidence="2 3">AJA276-08</strain>
    </source>
</reference>
<evidence type="ECO:0000313" key="2">
    <source>
        <dbReference type="EMBL" id="KAL3772983.1"/>
    </source>
</evidence>
<dbReference type="AlphaFoldDB" id="A0ABD3NA66"/>
<protein>
    <submittedName>
        <fullName evidence="2">Uncharacterized protein</fullName>
    </submittedName>
</protein>
<evidence type="ECO:0000313" key="3">
    <source>
        <dbReference type="Proteomes" id="UP001530315"/>
    </source>
</evidence>
<proteinExistence type="predicted"/>
<accession>A0ABD3NA66</accession>
<sequence>MVKTTNKDAPPAPFNSMEFDAGSEETRAVTAAARPVLLETIDDDDAAPAPFNSMEFDSDNEEKRTATAAAGAVLLETIDDDDAAAPAPFNTMEFEEHRDDPSERNAMQRTNTVNEDSILVPLREDIRDQSAQFRTGLASNRFPLFPASKAGGSRQWRGIVTLMSTVRGTWLESRTYPMA</sequence>
<organism evidence="2 3">
    <name type="scientific">Stephanodiscus triporus</name>
    <dbReference type="NCBI Taxonomy" id="2934178"/>
    <lineage>
        <taxon>Eukaryota</taxon>
        <taxon>Sar</taxon>
        <taxon>Stramenopiles</taxon>
        <taxon>Ochrophyta</taxon>
        <taxon>Bacillariophyta</taxon>
        <taxon>Coscinodiscophyceae</taxon>
        <taxon>Thalassiosirophycidae</taxon>
        <taxon>Stephanodiscales</taxon>
        <taxon>Stephanodiscaceae</taxon>
        <taxon>Stephanodiscus</taxon>
    </lineage>
</organism>
<dbReference type="EMBL" id="JALLAZ020001560">
    <property type="protein sequence ID" value="KAL3772983.1"/>
    <property type="molecule type" value="Genomic_DNA"/>
</dbReference>
<comment type="caution">
    <text evidence="2">The sequence shown here is derived from an EMBL/GenBank/DDBJ whole genome shotgun (WGS) entry which is preliminary data.</text>
</comment>
<keyword evidence="3" id="KW-1185">Reference proteome</keyword>
<feature type="region of interest" description="Disordered" evidence="1">
    <location>
        <begin position="1"/>
        <end position="21"/>
    </location>
</feature>
<evidence type="ECO:0000256" key="1">
    <source>
        <dbReference type="SAM" id="MobiDB-lite"/>
    </source>
</evidence>
<name>A0ABD3NA66_9STRA</name>
<feature type="region of interest" description="Disordered" evidence="1">
    <location>
        <begin position="40"/>
        <end position="61"/>
    </location>
</feature>